<dbReference type="eggNOG" id="KOG0975">
    <property type="taxonomic scope" value="Eukaryota"/>
</dbReference>
<dbReference type="Gene3D" id="3.30.470.10">
    <property type="match status" value="1"/>
</dbReference>
<keyword evidence="14" id="KW-1185">Reference proteome</keyword>
<evidence type="ECO:0000256" key="9">
    <source>
        <dbReference type="RuleBase" id="RU004106"/>
    </source>
</evidence>
<dbReference type="InterPro" id="IPR033939">
    <property type="entry name" value="BCAT_family"/>
</dbReference>
<organism evidence="12">
    <name type="scientific">Guillardia theta (strain CCMP2712)</name>
    <name type="common">Cryptophyte</name>
    <dbReference type="NCBI Taxonomy" id="905079"/>
    <lineage>
        <taxon>Eukaryota</taxon>
        <taxon>Cryptophyceae</taxon>
        <taxon>Pyrenomonadales</taxon>
        <taxon>Geminigeraceae</taxon>
        <taxon>Guillardia</taxon>
    </lineage>
</organism>
<dbReference type="Gene3D" id="3.20.10.10">
    <property type="entry name" value="D-amino Acid Aminotransferase, subunit A, domain 2"/>
    <property type="match status" value="1"/>
</dbReference>
<reference evidence="12 14" key="1">
    <citation type="journal article" date="2012" name="Nature">
        <title>Algal genomes reveal evolutionary mosaicism and the fate of nucleomorphs.</title>
        <authorList>
            <consortium name="DOE Joint Genome Institute"/>
            <person name="Curtis B.A."/>
            <person name="Tanifuji G."/>
            <person name="Burki F."/>
            <person name="Gruber A."/>
            <person name="Irimia M."/>
            <person name="Maruyama S."/>
            <person name="Arias M.C."/>
            <person name="Ball S.G."/>
            <person name="Gile G.H."/>
            <person name="Hirakawa Y."/>
            <person name="Hopkins J.F."/>
            <person name="Kuo A."/>
            <person name="Rensing S.A."/>
            <person name="Schmutz J."/>
            <person name="Symeonidi A."/>
            <person name="Elias M."/>
            <person name="Eveleigh R.J."/>
            <person name="Herman E.K."/>
            <person name="Klute M.J."/>
            <person name="Nakayama T."/>
            <person name="Obornik M."/>
            <person name="Reyes-Prieto A."/>
            <person name="Armbrust E.V."/>
            <person name="Aves S.J."/>
            <person name="Beiko R.G."/>
            <person name="Coutinho P."/>
            <person name="Dacks J.B."/>
            <person name="Durnford D.G."/>
            <person name="Fast N.M."/>
            <person name="Green B.R."/>
            <person name="Grisdale C.J."/>
            <person name="Hempel F."/>
            <person name="Henrissat B."/>
            <person name="Hoppner M.P."/>
            <person name="Ishida K."/>
            <person name="Kim E."/>
            <person name="Koreny L."/>
            <person name="Kroth P.G."/>
            <person name="Liu Y."/>
            <person name="Malik S.B."/>
            <person name="Maier U.G."/>
            <person name="McRose D."/>
            <person name="Mock T."/>
            <person name="Neilson J.A."/>
            <person name="Onodera N.T."/>
            <person name="Poole A.M."/>
            <person name="Pritham E.J."/>
            <person name="Richards T.A."/>
            <person name="Rocap G."/>
            <person name="Roy S.W."/>
            <person name="Sarai C."/>
            <person name="Schaack S."/>
            <person name="Shirato S."/>
            <person name="Slamovits C.H."/>
            <person name="Spencer D.F."/>
            <person name="Suzuki S."/>
            <person name="Worden A.Z."/>
            <person name="Zauner S."/>
            <person name="Barry K."/>
            <person name="Bell C."/>
            <person name="Bharti A.K."/>
            <person name="Crow J.A."/>
            <person name="Grimwood J."/>
            <person name="Kramer R."/>
            <person name="Lindquist E."/>
            <person name="Lucas S."/>
            <person name="Salamov A."/>
            <person name="McFadden G.I."/>
            <person name="Lane C.E."/>
            <person name="Keeling P.J."/>
            <person name="Gray M.W."/>
            <person name="Grigoriev I.V."/>
            <person name="Archibald J.M."/>
        </authorList>
    </citation>
    <scope>NUCLEOTIDE SEQUENCE</scope>
    <source>
        <strain evidence="12 14">CCMP2712</strain>
    </source>
</reference>
<dbReference type="EMBL" id="JH992989">
    <property type="protein sequence ID" value="EKX47543.1"/>
    <property type="molecule type" value="Genomic_DNA"/>
</dbReference>
<dbReference type="OrthoDB" id="1732691at2759"/>
<comment type="catalytic activity">
    <reaction evidence="11">
        <text>L-isoleucine + 2-oxoglutarate = (S)-3-methyl-2-oxopentanoate + L-glutamate</text>
        <dbReference type="Rhea" id="RHEA:24801"/>
        <dbReference type="ChEBI" id="CHEBI:16810"/>
        <dbReference type="ChEBI" id="CHEBI:29985"/>
        <dbReference type="ChEBI" id="CHEBI:35146"/>
        <dbReference type="ChEBI" id="CHEBI:58045"/>
        <dbReference type="EC" id="2.6.1.42"/>
    </reaction>
</comment>
<dbReference type="RefSeq" id="XP_005834523.1">
    <property type="nucleotide sequence ID" value="XM_005834466.1"/>
</dbReference>
<dbReference type="InterPro" id="IPR043132">
    <property type="entry name" value="BCAT-like_C"/>
</dbReference>
<feature type="modified residue" description="N6-(pyridoxal phosphate)lysine" evidence="8">
    <location>
        <position position="237"/>
    </location>
</feature>
<keyword evidence="5 11" id="KW-0808">Transferase</keyword>
<evidence type="ECO:0000313" key="13">
    <source>
        <dbReference type="EnsemblProtists" id="EKX47543"/>
    </source>
</evidence>
<comment type="catalytic activity">
    <reaction evidence="11">
        <text>L-leucine + 2-oxoglutarate = 4-methyl-2-oxopentanoate + L-glutamate</text>
        <dbReference type="Rhea" id="RHEA:18321"/>
        <dbReference type="ChEBI" id="CHEBI:16810"/>
        <dbReference type="ChEBI" id="CHEBI:17865"/>
        <dbReference type="ChEBI" id="CHEBI:29985"/>
        <dbReference type="ChEBI" id="CHEBI:57427"/>
        <dbReference type="EC" id="2.6.1.42"/>
    </reaction>
</comment>
<evidence type="ECO:0000256" key="4">
    <source>
        <dbReference type="ARBA" id="ARBA00022605"/>
    </source>
</evidence>
<evidence type="ECO:0000256" key="6">
    <source>
        <dbReference type="ARBA" id="ARBA00022898"/>
    </source>
</evidence>
<dbReference type="PaxDb" id="55529-EKX47543"/>
<dbReference type="FunFam" id="3.20.10.10:FF:000004">
    <property type="entry name" value="Branched-chain-amino-acid aminotransferase"/>
    <property type="match status" value="1"/>
</dbReference>
<dbReference type="InterPro" id="IPR005786">
    <property type="entry name" value="B_amino_transII"/>
</dbReference>
<comment type="cofactor">
    <cofactor evidence="1 10">
        <name>pyridoxal 5'-phosphate</name>
        <dbReference type="ChEBI" id="CHEBI:597326"/>
    </cofactor>
</comment>
<dbReference type="SUPFAM" id="SSF56752">
    <property type="entry name" value="D-aminoacid aminotransferase-like PLP-dependent enzymes"/>
    <property type="match status" value="1"/>
</dbReference>
<evidence type="ECO:0000256" key="8">
    <source>
        <dbReference type="PIRSR" id="PIRSR006468-1"/>
    </source>
</evidence>
<dbReference type="KEGG" id="gtt:GUITHDRAFT_86282"/>
<dbReference type="GO" id="GO:0008652">
    <property type="term" value="P:amino acid biosynthetic process"/>
    <property type="evidence" value="ECO:0007669"/>
    <property type="project" value="UniProtKB-KW"/>
</dbReference>
<accession>L1JG97</accession>
<comment type="catalytic activity">
    <reaction evidence="11">
        <text>L-valine + 2-oxoglutarate = 3-methyl-2-oxobutanoate + L-glutamate</text>
        <dbReference type="Rhea" id="RHEA:24813"/>
        <dbReference type="ChEBI" id="CHEBI:11851"/>
        <dbReference type="ChEBI" id="CHEBI:16810"/>
        <dbReference type="ChEBI" id="CHEBI:29985"/>
        <dbReference type="ChEBI" id="CHEBI:57762"/>
        <dbReference type="EC" id="2.6.1.42"/>
    </reaction>
</comment>
<dbReference type="InterPro" id="IPR036038">
    <property type="entry name" value="Aminotransferase-like"/>
</dbReference>
<evidence type="ECO:0000256" key="2">
    <source>
        <dbReference type="ARBA" id="ARBA00009320"/>
    </source>
</evidence>
<dbReference type="PANTHER" id="PTHR11825:SF44">
    <property type="entry name" value="BRANCHED-CHAIN-AMINO-ACID AMINOTRANSFERASE"/>
    <property type="match status" value="1"/>
</dbReference>
<dbReference type="NCBIfam" id="TIGR01123">
    <property type="entry name" value="ilvE_II"/>
    <property type="match status" value="1"/>
</dbReference>
<gene>
    <name evidence="12" type="ORF">GUITHDRAFT_86282</name>
</gene>
<dbReference type="PIRSF" id="PIRSF006468">
    <property type="entry name" value="BCAT1"/>
    <property type="match status" value="1"/>
</dbReference>
<keyword evidence="6 10" id="KW-0663">Pyridoxal phosphate</keyword>
<dbReference type="CDD" id="cd01557">
    <property type="entry name" value="BCAT_beta_family"/>
    <property type="match status" value="1"/>
</dbReference>
<dbReference type="GeneID" id="17304232"/>
<dbReference type="HOGENOM" id="CLU_031922_0_2_1"/>
<name>L1JG97_GUITC</name>
<dbReference type="NCBIfam" id="NF009897">
    <property type="entry name" value="PRK13357.1"/>
    <property type="match status" value="1"/>
</dbReference>
<evidence type="ECO:0000313" key="12">
    <source>
        <dbReference type="EMBL" id="EKX47543.1"/>
    </source>
</evidence>
<sequence>MLSVKSLKGFQYHAFTAFVHVVMPRPTWGSRTFATSGSSIDSSLLKIQRATALKPKPVFDNSLPFGKFFTDHMLEIEWDEKDGFSAPQIVPHHPLSIDAAAPCLHYGVQCFEGMKAYKDKSGVVRLFRPDKNMKRLNDSCQRLSMPMFDGNQFIECLKQFLKVDRDWIPDKDGFSLYIRPTVIATSSSLGVHPAHHALFYVIACPVGPYFKDGFAPVKVLAESKFKRAWPGGTGCNKVGGNYAPGLLPQKMAAQQGYSQVLWLFGEEDYVTEVGSMNFFVFWKRADGKRELITAPLDGTILPGVTRDSILELTREWREFEVSEKTFTMADLINAANEGRVIEIFGAGTAAIVSPINGISYMGKEYAIPCGKDGRAGELSTRLFHELCDIQYGRKQFRDWSVAIH</sequence>
<reference evidence="13" key="3">
    <citation type="submission" date="2016-03" db="UniProtKB">
        <authorList>
            <consortium name="EnsemblProtists"/>
        </authorList>
    </citation>
    <scope>IDENTIFICATION</scope>
</reference>
<keyword evidence="7 11" id="KW-0100">Branched-chain amino acid biosynthesis</keyword>
<keyword evidence="3 11" id="KW-0032">Aminotransferase</keyword>
<dbReference type="GO" id="GO:0009082">
    <property type="term" value="P:branched-chain amino acid biosynthetic process"/>
    <property type="evidence" value="ECO:0007669"/>
    <property type="project" value="UniProtKB-KW"/>
</dbReference>
<evidence type="ECO:0000256" key="3">
    <source>
        <dbReference type="ARBA" id="ARBA00022576"/>
    </source>
</evidence>
<dbReference type="InterPro" id="IPR018300">
    <property type="entry name" value="Aminotrans_IV_CS"/>
</dbReference>
<dbReference type="PROSITE" id="PS00770">
    <property type="entry name" value="AA_TRANSFER_CLASS_4"/>
    <property type="match status" value="1"/>
</dbReference>
<dbReference type="STRING" id="905079.L1JG97"/>
<keyword evidence="4 11" id="KW-0028">Amino-acid biosynthesis</keyword>
<evidence type="ECO:0000256" key="7">
    <source>
        <dbReference type="ARBA" id="ARBA00023304"/>
    </source>
</evidence>
<dbReference type="InterPro" id="IPR043131">
    <property type="entry name" value="BCAT-like_N"/>
</dbReference>
<dbReference type="Pfam" id="PF01063">
    <property type="entry name" value="Aminotran_4"/>
    <property type="match status" value="1"/>
</dbReference>
<dbReference type="GO" id="GO:0004084">
    <property type="term" value="F:branched-chain-amino-acid transaminase activity"/>
    <property type="evidence" value="ECO:0007669"/>
    <property type="project" value="UniProtKB-EC"/>
</dbReference>
<dbReference type="FunFam" id="3.30.470.10:FF:000005">
    <property type="entry name" value="Branched-chain-amino-acid aminotransferase"/>
    <property type="match status" value="1"/>
</dbReference>
<evidence type="ECO:0000256" key="1">
    <source>
        <dbReference type="ARBA" id="ARBA00001933"/>
    </source>
</evidence>
<comment type="similarity">
    <text evidence="2 9">Belongs to the class-IV pyridoxal-phosphate-dependent aminotransferase family.</text>
</comment>
<dbReference type="GO" id="GO:0005737">
    <property type="term" value="C:cytoplasm"/>
    <property type="evidence" value="ECO:0007669"/>
    <property type="project" value="UniProtKB-ARBA"/>
</dbReference>
<dbReference type="EC" id="2.6.1.42" evidence="11"/>
<dbReference type="PANTHER" id="PTHR11825">
    <property type="entry name" value="SUBGROUP IIII AMINOTRANSFERASE"/>
    <property type="match status" value="1"/>
</dbReference>
<proteinExistence type="inferred from homology"/>
<reference evidence="14" key="2">
    <citation type="submission" date="2012-11" db="EMBL/GenBank/DDBJ databases">
        <authorList>
            <person name="Kuo A."/>
            <person name="Curtis B.A."/>
            <person name="Tanifuji G."/>
            <person name="Burki F."/>
            <person name="Gruber A."/>
            <person name="Irimia M."/>
            <person name="Maruyama S."/>
            <person name="Arias M.C."/>
            <person name="Ball S.G."/>
            <person name="Gile G.H."/>
            <person name="Hirakawa Y."/>
            <person name="Hopkins J.F."/>
            <person name="Rensing S.A."/>
            <person name="Schmutz J."/>
            <person name="Symeonidi A."/>
            <person name="Elias M."/>
            <person name="Eveleigh R.J."/>
            <person name="Herman E.K."/>
            <person name="Klute M.J."/>
            <person name="Nakayama T."/>
            <person name="Obornik M."/>
            <person name="Reyes-Prieto A."/>
            <person name="Armbrust E.V."/>
            <person name="Aves S.J."/>
            <person name="Beiko R.G."/>
            <person name="Coutinho P."/>
            <person name="Dacks J.B."/>
            <person name="Durnford D.G."/>
            <person name="Fast N.M."/>
            <person name="Green B.R."/>
            <person name="Grisdale C."/>
            <person name="Hempe F."/>
            <person name="Henrissat B."/>
            <person name="Hoppner M.P."/>
            <person name="Ishida K.-I."/>
            <person name="Kim E."/>
            <person name="Koreny L."/>
            <person name="Kroth P.G."/>
            <person name="Liu Y."/>
            <person name="Malik S.-B."/>
            <person name="Maier U.G."/>
            <person name="McRose D."/>
            <person name="Mock T."/>
            <person name="Neilson J.A."/>
            <person name="Onodera N.T."/>
            <person name="Poole A.M."/>
            <person name="Pritham E.J."/>
            <person name="Richards T.A."/>
            <person name="Rocap G."/>
            <person name="Roy S.W."/>
            <person name="Sarai C."/>
            <person name="Schaack S."/>
            <person name="Shirato S."/>
            <person name="Slamovits C.H."/>
            <person name="Spencer D.F."/>
            <person name="Suzuki S."/>
            <person name="Worden A.Z."/>
            <person name="Zauner S."/>
            <person name="Barry K."/>
            <person name="Bell C."/>
            <person name="Bharti A.K."/>
            <person name="Crow J.A."/>
            <person name="Grimwood J."/>
            <person name="Kramer R."/>
            <person name="Lindquist E."/>
            <person name="Lucas S."/>
            <person name="Salamov A."/>
            <person name="McFadden G.I."/>
            <person name="Lane C.E."/>
            <person name="Keeling P.J."/>
            <person name="Gray M.W."/>
            <person name="Grigoriev I.V."/>
            <person name="Archibald J.M."/>
        </authorList>
    </citation>
    <scope>NUCLEOTIDE SEQUENCE</scope>
    <source>
        <strain evidence="14">CCMP2712</strain>
    </source>
</reference>
<dbReference type="InterPro" id="IPR001544">
    <property type="entry name" value="Aminotrans_IV"/>
</dbReference>
<evidence type="ECO:0000256" key="5">
    <source>
        <dbReference type="ARBA" id="ARBA00022679"/>
    </source>
</evidence>
<protein>
    <recommendedName>
        <fullName evidence="11">Branched-chain-amino-acid aminotransferase</fullName>
        <ecNumber evidence="11">2.6.1.42</ecNumber>
    </recommendedName>
</protein>
<evidence type="ECO:0000313" key="14">
    <source>
        <dbReference type="Proteomes" id="UP000011087"/>
    </source>
</evidence>
<evidence type="ECO:0000256" key="10">
    <source>
        <dbReference type="RuleBase" id="RU004516"/>
    </source>
</evidence>
<dbReference type="OMA" id="LTEVFAC"/>
<dbReference type="EnsemblProtists" id="EKX47543">
    <property type="protein sequence ID" value="EKX47543"/>
    <property type="gene ID" value="GUITHDRAFT_86282"/>
</dbReference>
<dbReference type="Proteomes" id="UP000011087">
    <property type="component" value="Unassembled WGS sequence"/>
</dbReference>
<dbReference type="AlphaFoldDB" id="L1JG97"/>
<evidence type="ECO:0000256" key="11">
    <source>
        <dbReference type="RuleBase" id="RU004517"/>
    </source>
</evidence>